<keyword evidence="3" id="KW-1185">Reference proteome</keyword>
<dbReference type="EMBL" id="CAJHNH020000314">
    <property type="protein sequence ID" value="CAG5116876.1"/>
    <property type="molecule type" value="Genomic_DNA"/>
</dbReference>
<dbReference type="Gene3D" id="3.50.4.10">
    <property type="entry name" value="Hepatocyte Growth Factor"/>
    <property type="match status" value="3"/>
</dbReference>
<reference evidence="2" key="1">
    <citation type="submission" date="2021-04" db="EMBL/GenBank/DDBJ databases">
        <authorList>
            <consortium name="Molecular Ecology Group"/>
        </authorList>
    </citation>
    <scope>NUCLEOTIDE SEQUENCE</scope>
</reference>
<dbReference type="Pfam" id="PF25898">
    <property type="entry name" value="LolA_2nd_metazoa"/>
    <property type="match status" value="2"/>
</dbReference>
<dbReference type="InterPro" id="IPR003609">
    <property type="entry name" value="Pan_app"/>
</dbReference>
<dbReference type="PROSITE" id="PS50948">
    <property type="entry name" value="PAN"/>
    <property type="match status" value="2"/>
</dbReference>
<dbReference type="Pfam" id="PF00024">
    <property type="entry name" value="PAN_1"/>
    <property type="match status" value="3"/>
</dbReference>
<evidence type="ECO:0000313" key="3">
    <source>
        <dbReference type="Proteomes" id="UP000678393"/>
    </source>
</evidence>
<accession>A0A8S3YRF5</accession>
<feature type="non-terminal residue" evidence="2">
    <location>
        <position position="1"/>
    </location>
</feature>
<evidence type="ECO:0000259" key="1">
    <source>
        <dbReference type="PROSITE" id="PS50948"/>
    </source>
</evidence>
<dbReference type="SUPFAM" id="SSF57414">
    <property type="entry name" value="Hairpin loop containing domain-like"/>
    <property type="match status" value="3"/>
</dbReference>
<evidence type="ECO:0000313" key="2">
    <source>
        <dbReference type="EMBL" id="CAG5116876.1"/>
    </source>
</evidence>
<dbReference type="Proteomes" id="UP000678393">
    <property type="component" value="Unassembled WGS sequence"/>
</dbReference>
<dbReference type="OrthoDB" id="6158366at2759"/>
<name>A0A8S3YRF5_9EUPU</name>
<comment type="caution">
    <text evidence="2">The sequence shown here is derived from an EMBL/GenBank/DDBJ whole genome shotgun (WGS) entry which is preliminary data.</text>
</comment>
<protein>
    <recommendedName>
        <fullName evidence="1">Apple domain-containing protein</fullName>
    </recommendedName>
</protein>
<dbReference type="PANTHER" id="PTHR36902:SF1">
    <property type="entry name" value="ENRICHED IN SURFACE-LABELED PROTEOME PROTEIN 9"/>
    <property type="match status" value="1"/>
</dbReference>
<feature type="non-terminal residue" evidence="2">
    <location>
        <position position="795"/>
    </location>
</feature>
<dbReference type="SMART" id="SM00473">
    <property type="entry name" value="PAN_AP"/>
    <property type="match status" value="3"/>
</dbReference>
<proteinExistence type="predicted"/>
<dbReference type="PANTHER" id="PTHR36902">
    <property type="entry name" value="ENRICHED IN SURFACE-LABELED PROTEOME PROTEIN 9"/>
    <property type="match status" value="1"/>
</dbReference>
<feature type="domain" description="Apple" evidence="1">
    <location>
        <begin position="154"/>
        <end position="237"/>
    </location>
</feature>
<dbReference type="AlphaFoldDB" id="A0A8S3YRF5"/>
<gene>
    <name evidence="2" type="ORF">CUNI_LOCUS2434</name>
</gene>
<sequence length="795" mass="89341">RTVRGITCDVFSAKISNFTLDGAKYDAIYEYAFLSDGWNDLPLYATETDVQHYPVQLVISIPSVNYSRVYNYFEFAEDIDIYPTFDISNCFDEKQKLGFQITFPGAYNLGLQDQWTATIYSTLVQTMNVFPIRVGGITISNDDDNVYVNAYVLTSSALAQFEKLPQFTLEHENDKLMKGITTADECAALCIDNSDFECEGFQYCQYDGFACSLSKDHLTTHKVTFNATACDEYTRTIKVATKKEPLVSEAYTLLLNAVQQGTLQIKITDNQGNTALVNLETYYSFLNISKDNSDLVQSRPLPSLPSAFSYRLETVVPSSSTVEETYVWYDQSLGLVRFDTRDPYSDEPYTITHIHDFSIGVAYEINQVTDKCTVSPIASSGLFDVTTGTVSSTRNGGLVVTMSSPNALFFLDDTYTYVGQSTTRGILCDVFESKRGDFDMEYYNTTTQDTVFKYYFQANSWTYNSPQASSSTQNQPVQLKIEDRSTGSYLIYNFYDFAEQHFPARFYDTTPCYSPDERKSFVIIFKDQPYHPNLDEVSSAFLSSALDKLAELTYTSPISFQRATLTYDDDDVYLIVTALGHTSLINLFTAVMKVAHNTSVSQINALSLDDCASACVLAPNFICNSFDYCVDTSIPNCLLGTQHAESEGDSSSSNGPCTHFSRKKIAQNIRLLFHISLSYFYQSQFSISNKVKYFSTDVRDDILRPTDPDGTAGGYMQKFVITPGYQMDQSLIAETHSSVSVTDCAMYCIQENTFDCQAFDYQFSLRNCRLSNIHPDELNSTNPGVTQNQFSAVYA</sequence>
<organism evidence="2 3">
    <name type="scientific">Candidula unifasciata</name>
    <dbReference type="NCBI Taxonomy" id="100452"/>
    <lineage>
        <taxon>Eukaryota</taxon>
        <taxon>Metazoa</taxon>
        <taxon>Spiralia</taxon>
        <taxon>Lophotrochozoa</taxon>
        <taxon>Mollusca</taxon>
        <taxon>Gastropoda</taxon>
        <taxon>Heterobranchia</taxon>
        <taxon>Euthyneura</taxon>
        <taxon>Panpulmonata</taxon>
        <taxon>Eupulmonata</taxon>
        <taxon>Stylommatophora</taxon>
        <taxon>Helicina</taxon>
        <taxon>Helicoidea</taxon>
        <taxon>Geomitridae</taxon>
        <taxon>Candidula</taxon>
    </lineage>
</organism>
<feature type="domain" description="Apple" evidence="1">
    <location>
        <begin position="711"/>
        <end position="795"/>
    </location>
</feature>
<dbReference type="InterPro" id="IPR058831">
    <property type="entry name" value="LolA-like_dom_2nd"/>
</dbReference>